<dbReference type="InterPro" id="IPR006153">
    <property type="entry name" value="Cation/H_exchanger_TM"/>
</dbReference>
<evidence type="ECO:0000256" key="2">
    <source>
        <dbReference type="ARBA" id="ARBA00005551"/>
    </source>
</evidence>
<comment type="similarity">
    <text evidence="2">Belongs to the monovalent cation:proton antiporter 2 (CPA2) transporter (TC 2.A.37) family.</text>
</comment>
<dbReference type="Pfam" id="PF00999">
    <property type="entry name" value="Na_H_Exchanger"/>
    <property type="match status" value="1"/>
</dbReference>
<dbReference type="GO" id="GO:0015297">
    <property type="term" value="F:antiporter activity"/>
    <property type="evidence" value="ECO:0007669"/>
    <property type="project" value="InterPro"/>
</dbReference>
<dbReference type="Gene3D" id="3.30.70.1450">
    <property type="entry name" value="Regulator of K+ conductance, C-terminal domain"/>
    <property type="match status" value="1"/>
</dbReference>
<keyword evidence="11" id="KW-1185">Reference proteome</keyword>
<dbReference type="Proteomes" id="UP000501452">
    <property type="component" value="Chromosome"/>
</dbReference>
<dbReference type="PROSITE" id="PS51202">
    <property type="entry name" value="RCK_C"/>
    <property type="match status" value="1"/>
</dbReference>
<feature type="transmembrane region" description="Helical" evidence="7">
    <location>
        <begin position="114"/>
        <end position="134"/>
    </location>
</feature>
<dbReference type="InterPro" id="IPR038770">
    <property type="entry name" value="Na+/solute_symporter_sf"/>
</dbReference>
<evidence type="ECO:0000259" key="8">
    <source>
        <dbReference type="PROSITE" id="PS51201"/>
    </source>
</evidence>
<dbReference type="InterPro" id="IPR003148">
    <property type="entry name" value="RCK_N"/>
</dbReference>
<dbReference type="SUPFAM" id="SSF116726">
    <property type="entry name" value="TrkA C-terminal domain-like"/>
    <property type="match status" value="1"/>
</dbReference>
<evidence type="ECO:0000256" key="4">
    <source>
        <dbReference type="ARBA" id="ARBA00022692"/>
    </source>
</evidence>
<dbReference type="Gene3D" id="3.40.50.720">
    <property type="entry name" value="NAD(P)-binding Rossmann-like Domain"/>
    <property type="match status" value="1"/>
</dbReference>
<dbReference type="Pfam" id="PF02254">
    <property type="entry name" value="TrkA_N"/>
    <property type="match status" value="1"/>
</dbReference>
<keyword evidence="4 7" id="KW-0812">Transmembrane</keyword>
<keyword evidence="5 7" id="KW-1133">Transmembrane helix</keyword>
<feature type="transmembrane region" description="Helical" evidence="7">
    <location>
        <begin position="7"/>
        <end position="34"/>
    </location>
</feature>
<dbReference type="Gene3D" id="1.20.1530.20">
    <property type="match status" value="1"/>
</dbReference>
<feature type="transmembrane region" description="Helical" evidence="7">
    <location>
        <begin position="353"/>
        <end position="375"/>
    </location>
</feature>
<proteinExistence type="inferred from homology"/>
<keyword evidence="3" id="KW-0813">Transport</keyword>
<dbReference type="Pfam" id="PF02080">
    <property type="entry name" value="TrkA_C"/>
    <property type="match status" value="1"/>
</dbReference>
<dbReference type="AlphaFoldDB" id="A0A6G8QCT2"/>
<dbReference type="InterPro" id="IPR036291">
    <property type="entry name" value="NAD(P)-bd_dom_sf"/>
</dbReference>
<dbReference type="GO" id="GO:0016020">
    <property type="term" value="C:membrane"/>
    <property type="evidence" value="ECO:0007669"/>
    <property type="project" value="UniProtKB-SubCell"/>
</dbReference>
<dbReference type="SUPFAM" id="SSF51735">
    <property type="entry name" value="NAD(P)-binding Rossmann-fold domains"/>
    <property type="match status" value="1"/>
</dbReference>
<dbReference type="PROSITE" id="PS51201">
    <property type="entry name" value="RCK_N"/>
    <property type="match status" value="1"/>
</dbReference>
<evidence type="ECO:0000256" key="6">
    <source>
        <dbReference type="ARBA" id="ARBA00023136"/>
    </source>
</evidence>
<feature type="transmembrane region" description="Helical" evidence="7">
    <location>
        <begin position="269"/>
        <end position="302"/>
    </location>
</feature>
<protein>
    <submittedName>
        <fullName evidence="10">Portal protein</fullName>
    </submittedName>
</protein>
<dbReference type="GO" id="GO:0008324">
    <property type="term" value="F:monoatomic cation transmembrane transporter activity"/>
    <property type="evidence" value="ECO:0007669"/>
    <property type="project" value="InterPro"/>
</dbReference>
<gene>
    <name evidence="10" type="ORF">GBA63_17535</name>
</gene>
<feature type="transmembrane region" description="Helical" evidence="7">
    <location>
        <begin position="171"/>
        <end position="195"/>
    </location>
</feature>
<evidence type="ECO:0000259" key="9">
    <source>
        <dbReference type="PROSITE" id="PS51202"/>
    </source>
</evidence>
<dbReference type="InterPro" id="IPR006037">
    <property type="entry name" value="RCK_C"/>
</dbReference>
<dbReference type="PANTHER" id="PTHR42751:SF3">
    <property type="entry name" value="SODIUM_GLUTAMATE SYMPORTER"/>
    <property type="match status" value="1"/>
</dbReference>
<name>A0A6G8QCT2_9ACTN</name>
<dbReference type="RefSeq" id="WP_166178248.1">
    <property type="nucleotide sequence ID" value="NZ_CP045119.1"/>
</dbReference>
<feature type="transmembrane region" description="Helical" evidence="7">
    <location>
        <begin position="54"/>
        <end position="73"/>
    </location>
</feature>
<accession>A0A6G8QCT2</accession>
<feature type="transmembrane region" description="Helical" evidence="7">
    <location>
        <begin position="85"/>
        <end position="108"/>
    </location>
</feature>
<evidence type="ECO:0000313" key="10">
    <source>
        <dbReference type="EMBL" id="QIN84253.1"/>
    </source>
</evidence>
<feature type="domain" description="RCK C-terminal" evidence="9">
    <location>
        <begin position="571"/>
        <end position="655"/>
    </location>
</feature>
<feature type="transmembrane region" description="Helical" evidence="7">
    <location>
        <begin position="314"/>
        <end position="333"/>
    </location>
</feature>
<feature type="domain" description="RCK N-terminal" evidence="8">
    <location>
        <begin position="402"/>
        <end position="522"/>
    </location>
</feature>
<reference evidence="10 11" key="1">
    <citation type="submission" date="2019-10" db="EMBL/GenBank/DDBJ databases">
        <title>Rubrobacter sp nov SCSIO 52090 isolated from a deep-sea sediment in the South China Sea.</title>
        <authorList>
            <person name="Chen R.W."/>
        </authorList>
    </citation>
    <scope>NUCLEOTIDE SEQUENCE [LARGE SCALE GENOMIC DNA]</scope>
    <source>
        <strain evidence="10 11">SCSIO 52909</strain>
    </source>
</reference>
<dbReference type="PANTHER" id="PTHR42751">
    <property type="entry name" value="SODIUM/HYDROGEN EXCHANGER FAMILY/TRKA DOMAIN PROTEIN"/>
    <property type="match status" value="1"/>
</dbReference>
<evidence type="ECO:0000256" key="1">
    <source>
        <dbReference type="ARBA" id="ARBA00004141"/>
    </source>
</evidence>
<sequence length="655" mass="68545">MGIAGDIALIMVAAFVGGIVARRLGLPLILGYILAGVVVGPNTGGPTVSSAHDIELLAEIGVALLLFTIGLDFPLSALAPVKKIALIGTPVQMLLTIALGYGMASLLGLGWHEAVWFGALLSVSSTAVVLKTLSEQEVLGTLSSRVIIGMLVAQDIAVVPLLILLPELGNVAGGLSALGIAALEAVLFVGAMALFGTRVFPWLMGRVARLGSRELFLISVVATGLGVGYGTYVFGLSFAFGAFVAGIVLSQSDYSHQALADIGPLRDVFAMLFFVSVGMLIDPAFLLASAPVVLAVVLVVFVGKGLIFAGISRAFGYVNIVPFAVGLGLFQVGEFSFLLARSGRSEGVLSSSTYSIALTTAVVTMALTPFAARAASPLYARWRERFPAPAPRTVDLPAGELVDHVIIVGFGRVGGFVARMLARLEQPFVVVDVDPNKVEAAKDEGIPLVYGDAAAEPVLEAAGIREAGMVVLTIPDAVGARLVVERTKALNPRARIVARSAGEEQLEDLGRLGVYEAVQPEFEAGLELGRQALMSRGFGAVEVQRFSDGVRRELYAPISDDEGRDGSDAGLARLRRASRMIEGDWIEIPENCALTGRAIGDLDVRSRTGASIVALVRGDEVFTNPGPNLTLEPGDTVSVVGTNEQRAGFLALFDG</sequence>
<evidence type="ECO:0000256" key="3">
    <source>
        <dbReference type="ARBA" id="ARBA00022448"/>
    </source>
</evidence>
<evidence type="ECO:0000256" key="5">
    <source>
        <dbReference type="ARBA" id="ARBA00022989"/>
    </source>
</evidence>
<dbReference type="EMBL" id="CP045119">
    <property type="protein sequence ID" value="QIN84253.1"/>
    <property type="molecule type" value="Genomic_DNA"/>
</dbReference>
<evidence type="ECO:0000256" key="7">
    <source>
        <dbReference type="SAM" id="Phobius"/>
    </source>
</evidence>
<dbReference type="InterPro" id="IPR036721">
    <property type="entry name" value="RCK_C_sf"/>
</dbReference>
<dbReference type="KEGG" id="rub:GBA63_17535"/>
<dbReference type="GO" id="GO:0006813">
    <property type="term" value="P:potassium ion transport"/>
    <property type="evidence" value="ECO:0007669"/>
    <property type="project" value="InterPro"/>
</dbReference>
<keyword evidence="6 7" id="KW-0472">Membrane</keyword>
<evidence type="ECO:0000313" key="11">
    <source>
        <dbReference type="Proteomes" id="UP000501452"/>
    </source>
</evidence>
<comment type="subcellular location">
    <subcellularLocation>
        <location evidence="1">Membrane</location>
        <topology evidence="1">Multi-pass membrane protein</topology>
    </subcellularLocation>
</comment>
<feature type="transmembrane region" description="Helical" evidence="7">
    <location>
        <begin position="146"/>
        <end position="165"/>
    </location>
</feature>
<feature type="transmembrane region" description="Helical" evidence="7">
    <location>
        <begin position="216"/>
        <end position="249"/>
    </location>
</feature>
<dbReference type="GO" id="GO:1902600">
    <property type="term" value="P:proton transmembrane transport"/>
    <property type="evidence" value="ECO:0007669"/>
    <property type="project" value="InterPro"/>
</dbReference>
<organism evidence="10 11">
    <name type="scientific">Rubrobacter tropicus</name>
    <dbReference type="NCBI Taxonomy" id="2653851"/>
    <lineage>
        <taxon>Bacteria</taxon>
        <taxon>Bacillati</taxon>
        <taxon>Actinomycetota</taxon>
        <taxon>Rubrobacteria</taxon>
        <taxon>Rubrobacterales</taxon>
        <taxon>Rubrobacteraceae</taxon>
        <taxon>Rubrobacter</taxon>
    </lineage>
</organism>